<name>A0A1H5BHT9_9MICO</name>
<dbReference type="Gene3D" id="1.10.260.40">
    <property type="entry name" value="lambda repressor-like DNA-binding domains"/>
    <property type="match status" value="1"/>
</dbReference>
<keyword evidence="2" id="KW-0805">Transcription regulation</keyword>
<keyword evidence="1" id="KW-0678">Repressor</keyword>
<reference evidence="7" key="1">
    <citation type="submission" date="2016-10" db="EMBL/GenBank/DDBJ databases">
        <authorList>
            <person name="Varghese N."/>
            <person name="Submissions S."/>
        </authorList>
    </citation>
    <scope>NUCLEOTIDE SEQUENCE [LARGE SCALE GENOMIC DNA]</scope>
    <source>
        <strain evidence="7">DSM 21368</strain>
    </source>
</reference>
<dbReference type="SMART" id="SM00354">
    <property type="entry name" value="HTH_LACI"/>
    <property type="match status" value="1"/>
</dbReference>
<dbReference type="CDD" id="cd01392">
    <property type="entry name" value="HTH_LacI"/>
    <property type="match status" value="1"/>
</dbReference>
<proteinExistence type="predicted"/>
<keyword evidence="7" id="KW-1185">Reference proteome</keyword>
<dbReference type="STRING" id="648782.SAMN04488554_0099"/>
<evidence type="ECO:0000313" key="7">
    <source>
        <dbReference type="Proteomes" id="UP000199220"/>
    </source>
</evidence>
<dbReference type="PROSITE" id="PS00356">
    <property type="entry name" value="HTH_LACI_1"/>
    <property type="match status" value="1"/>
</dbReference>
<dbReference type="RefSeq" id="WP_089771205.1">
    <property type="nucleotide sequence ID" value="NZ_FNTX01000001.1"/>
</dbReference>
<dbReference type="SUPFAM" id="SSF47413">
    <property type="entry name" value="lambda repressor-like DNA-binding domains"/>
    <property type="match status" value="1"/>
</dbReference>
<dbReference type="OrthoDB" id="3595338at2"/>
<dbReference type="CDD" id="cd06267">
    <property type="entry name" value="PBP1_LacI_sugar_binding-like"/>
    <property type="match status" value="1"/>
</dbReference>
<dbReference type="SUPFAM" id="SSF53822">
    <property type="entry name" value="Periplasmic binding protein-like I"/>
    <property type="match status" value="1"/>
</dbReference>
<dbReference type="PANTHER" id="PTHR30146:SF148">
    <property type="entry name" value="HTH-TYPE TRANSCRIPTIONAL REPRESSOR PURR-RELATED"/>
    <property type="match status" value="1"/>
</dbReference>
<evidence type="ECO:0000256" key="4">
    <source>
        <dbReference type="ARBA" id="ARBA00023163"/>
    </source>
</evidence>
<evidence type="ECO:0000313" key="6">
    <source>
        <dbReference type="EMBL" id="SED53604.1"/>
    </source>
</evidence>
<dbReference type="InterPro" id="IPR010982">
    <property type="entry name" value="Lambda_DNA-bd_dom_sf"/>
</dbReference>
<dbReference type="Pfam" id="PF00356">
    <property type="entry name" value="LacI"/>
    <property type="match status" value="1"/>
</dbReference>
<dbReference type="InterPro" id="IPR001761">
    <property type="entry name" value="Peripla_BP/Lac1_sug-bd_dom"/>
</dbReference>
<dbReference type="InterPro" id="IPR000843">
    <property type="entry name" value="HTH_LacI"/>
</dbReference>
<dbReference type="GO" id="GO:0003700">
    <property type="term" value="F:DNA-binding transcription factor activity"/>
    <property type="evidence" value="ECO:0007669"/>
    <property type="project" value="TreeGrafter"/>
</dbReference>
<accession>A0A1H5BHT9</accession>
<dbReference type="PANTHER" id="PTHR30146">
    <property type="entry name" value="LACI-RELATED TRANSCRIPTIONAL REPRESSOR"/>
    <property type="match status" value="1"/>
</dbReference>
<protein>
    <submittedName>
        <fullName evidence="6">Transcriptional regulator, LacI family</fullName>
    </submittedName>
</protein>
<keyword evidence="4" id="KW-0804">Transcription</keyword>
<evidence type="ECO:0000256" key="2">
    <source>
        <dbReference type="ARBA" id="ARBA00023015"/>
    </source>
</evidence>
<organism evidence="6 7">
    <name type="scientific">Ruania alba</name>
    <dbReference type="NCBI Taxonomy" id="648782"/>
    <lineage>
        <taxon>Bacteria</taxon>
        <taxon>Bacillati</taxon>
        <taxon>Actinomycetota</taxon>
        <taxon>Actinomycetes</taxon>
        <taxon>Micrococcales</taxon>
        <taxon>Ruaniaceae</taxon>
        <taxon>Ruania</taxon>
    </lineage>
</organism>
<evidence type="ECO:0000256" key="3">
    <source>
        <dbReference type="ARBA" id="ARBA00023125"/>
    </source>
</evidence>
<dbReference type="InterPro" id="IPR028082">
    <property type="entry name" value="Peripla_BP_I"/>
</dbReference>
<evidence type="ECO:0000259" key="5">
    <source>
        <dbReference type="PROSITE" id="PS50932"/>
    </source>
</evidence>
<feature type="domain" description="HTH lacI-type" evidence="5">
    <location>
        <begin position="2"/>
        <end position="55"/>
    </location>
</feature>
<dbReference type="EMBL" id="FNTX01000001">
    <property type="protein sequence ID" value="SED53604.1"/>
    <property type="molecule type" value="Genomic_DNA"/>
</dbReference>
<keyword evidence="3" id="KW-0238">DNA-binding</keyword>
<dbReference type="GO" id="GO:0000976">
    <property type="term" value="F:transcription cis-regulatory region binding"/>
    <property type="evidence" value="ECO:0007669"/>
    <property type="project" value="TreeGrafter"/>
</dbReference>
<dbReference type="AlphaFoldDB" id="A0A1H5BHT9"/>
<dbReference type="Pfam" id="PF00532">
    <property type="entry name" value="Peripla_BP_1"/>
    <property type="match status" value="1"/>
</dbReference>
<gene>
    <name evidence="6" type="ORF">SAMN04488554_0099</name>
</gene>
<dbReference type="Gene3D" id="3.40.50.2300">
    <property type="match status" value="2"/>
</dbReference>
<evidence type="ECO:0000256" key="1">
    <source>
        <dbReference type="ARBA" id="ARBA00022491"/>
    </source>
</evidence>
<sequence>MARIVDVASHAGVSTATVSRVLNGKDVNPELAARVRTSVELLGYVPDRTARSLRRRASDVVALVLPDVENPFFTAVARGVEDVAQEAGYSVVLCNTDDDPAKESRYLSVAEHENMAGVLIAPATHTPTLEALRTRGRGVVVLDRHIDDDVDQVAFDNEALGRRATSMLIDQGFRRIACVTGPRSTSTAVERADGWRHALAEAGLPAEEDQLVHANFRVDGGYDALGDLLDRVECDAVVATNNLVGVGVLRALADRHGVPVPAPDGVPRPGGSAAPITGPALGVGIIGDLPFATSRTTDIHLLPLNPRDLGTAAAHLLLERFADPQRPARAVVQDVPAPDAPLSR</sequence>
<dbReference type="PROSITE" id="PS50932">
    <property type="entry name" value="HTH_LACI_2"/>
    <property type="match status" value="1"/>
</dbReference>
<dbReference type="Proteomes" id="UP000199220">
    <property type="component" value="Unassembled WGS sequence"/>
</dbReference>